<gene>
    <name evidence="2" type="ORF">BC624_103260</name>
    <name evidence="3" type="ORF">SAMN05443373_104260</name>
</gene>
<evidence type="ECO:0000313" key="4">
    <source>
        <dbReference type="Proteomes" id="UP000184384"/>
    </source>
</evidence>
<accession>A0A1M5N3B7</accession>
<dbReference type="InterPro" id="IPR023696">
    <property type="entry name" value="Ureohydrolase_dom_sf"/>
</dbReference>
<dbReference type="Gene3D" id="3.40.800.10">
    <property type="entry name" value="Ureohydrolase domain"/>
    <property type="match status" value="1"/>
</dbReference>
<dbReference type="GO" id="GO:0046872">
    <property type="term" value="F:metal ion binding"/>
    <property type="evidence" value="ECO:0007669"/>
    <property type="project" value="InterPro"/>
</dbReference>
<dbReference type="GO" id="GO:0016813">
    <property type="term" value="F:hydrolase activity, acting on carbon-nitrogen (but not peptide) bonds, in linear amidines"/>
    <property type="evidence" value="ECO:0007669"/>
    <property type="project" value="UniProtKB-ARBA"/>
</dbReference>
<evidence type="ECO:0000256" key="1">
    <source>
        <dbReference type="PROSITE-ProRule" id="PRU00742"/>
    </source>
</evidence>
<dbReference type="AlphaFoldDB" id="A0A1M5N3B7"/>
<dbReference type="PROSITE" id="PS51409">
    <property type="entry name" value="ARGINASE_2"/>
    <property type="match status" value="1"/>
</dbReference>
<reference evidence="3" key="2">
    <citation type="submission" date="2016-11" db="EMBL/GenBank/DDBJ databases">
        <authorList>
            <person name="Jaros S."/>
            <person name="Januszkiewicz K."/>
            <person name="Wedrychowicz H."/>
        </authorList>
    </citation>
    <scope>NUCLEOTIDE SEQUENCE [LARGE SCALE GENOMIC DNA]</scope>
    <source>
        <strain evidence="3">DSM 19729</strain>
    </source>
</reference>
<dbReference type="RefSeq" id="WP_072942669.1">
    <property type="nucleotide sequence ID" value="NZ_FQWO01000004.1"/>
</dbReference>
<proteinExistence type="inferred from homology"/>
<dbReference type="EMBL" id="FQWO01000004">
    <property type="protein sequence ID" value="SHG84058.1"/>
    <property type="molecule type" value="Genomic_DNA"/>
</dbReference>
<dbReference type="CDD" id="cd09988">
    <property type="entry name" value="Formimidoylglutamase"/>
    <property type="match status" value="1"/>
</dbReference>
<evidence type="ECO:0000313" key="5">
    <source>
        <dbReference type="Proteomes" id="UP000237771"/>
    </source>
</evidence>
<keyword evidence="5" id="KW-1185">Reference proteome</keyword>
<dbReference type="InterPro" id="IPR006035">
    <property type="entry name" value="Ureohydrolase"/>
</dbReference>
<reference evidence="4" key="1">
    <citation type="submission" date="2016-11" db="EMBL/GenBank/DDBJ databases">
        <authorList>
            <person name="Varghese N."/>
            <person name="Submissions S."/>
        </authorList>
    </citation>
    <scope>NUCLEOTIDE SEQUENCE [LARGE SCALE GENOMIC DNA]</scope>
    <source>
        <strain evidence="4">DSM 19729</strain>
    </source>
</reference>
<dbReference type="Pfam" id="PF00491">
    <property type="entry name" value="Arginase"/>
    <property type="match status" value="1"/>
</dbReference>
<organism evidence="3 4">
    <name type="scientific">Flavobacterium granuli</name>
    <dbReference type="NCBI Taxonomy" id="280093"/>
    <lineage>
        <taxon>Bacteria</taxon>
        <taxon>Pseudomonadati</taxon>
        <taxon>Bacteroidota</taxon>
        <taxon>Flavobacteriia</taxon>
        <taxon>Flavobacteriales</taxon>
        <taxon>Flavobacteriaceae</taxon>
        <taxon>Flavobacterium</taxon>
    </lineage>
</organism>
<evidence type="ECO:0000313" key="3">
    <source>
        <dbReference type="EMBL" id="SHG84058.1"/>
    </source>
</evidence>
<protein>
    <submittedName>
        <fullName evidence="3">Arginase family enzyme</fullName>
    </submittedName>
</protein>
<dbReference type="Proteomes" id="UP000237771">
    <property type="component" value="Unassembled WGS sequence"/>
</dbReference>
<sequence>MEFDFLQPVNDKILKLVQGFTSQQLGSKIVFHTKDQFPDLNKINIAIIGVLENRGSDNVDSFVDLSAIRTEFYSMFPGNWDASVADLGDILAGNSATDTYFALRKVVSSLIKNKIIPIVIGGSQDLTYALYRAYDELEQMVNLVSIDSKFDFGKENETVLASSFLTKIIIDEPNNLFNYCNIGYQTYYNSQEEIDLIEKLFFDAYRLGEVSNNIAIAEPVFRDADIVSLDLNAVKSSDSGNFVKFMPNGFNGKEICSLSRYAGISDKVSLFGIFNHNDSVQESVLVAQIIWYFIEGFHYRSHEYPFGSRENYIKYIVPIEDELLVFYKSDKTDRWWIEIPFVSNGNNKLKRNTLLPCSYEEYLAACNQEIPERWWKAQRKNVL</sequence>
<comment type="similarity">
    <text evidence="1">Belongs to the arginase family.</text>
</comment>
<name>A0A1M5N3B7_9FLAO</name>
<dbReference type="SUPFAM" id="SSF52768">
    <property type="entry name" value="Arginase/deacetylase"/>
    <property type="match status" value="1"/>
</dbReference>
<reference evidence="2 5" key="3">
    <citation type="submission" date="2018-03" db="EMBL/GenBank/DDBJ databases">
        <title>Genomic Encyclopedia of Archaeal and Bacterial Type Strains, Phase II (KMG-II): from individual species to whole genera.</title>
        <authorList>
            <person name="Goeker M."/>
        </authorList>
    </citation>
    <scope>NUCLEOTIDE SEQUENCE [LARGE SCALE GENOMIC DNA]</scope>
    <source>
        <strain evidence="2 5">DSM 17797</strain>
    </source>
</reference>
<dbReference type="Proteomes" id="UP000184384">
    <property type="component" value="Unassembled WGS sequence"/>
</dbReference>
<dbReference type="EMBL" id="PVUB01000003">
    <property type="protein sequence ID" value="PRZ25176.1"/>
    <property type="molecule type" value="Genomic_DNA"/>
</dbReference>
<evidence type="ECO:0000313" key="2">
    <source>
        <dbReference type="EMBL" id="PRZ25176.1"/>
    </source>
</evidence>
<dbReference type="STRING" id="280093.SAMN05443373_104260"/>
<dbReference type="OrthoDB" id="931936at2"/>